<dbReference type="Proteomes" id="UP000313066">
    <property type="component" value="Unassembled WGS sequence"/>
</dbReference>
<feature type="domain" description="Glyoxalase-like" evidence="1">
    <location>
        <begin position="130"/>
        <end position="230"/>
    </location>
</feature>
<dbReference type="AlphaFoldDB" id="A0A5N6C4G8"/>
<proteinExistence type="predicted"/>
<dbReference type="PANTHER" id="PTHR35908:SF1">
    <property type="entry name" value="CONSERVED PROTEIN"/>
    <property type="match status" value="1"/>
</dbReference>
<keyword evidence="3" id="KW-1185">Reference proteome</keyword>
<dbReference type="InterPro" id="IPR029068">
    <property type="entry name" value="Glyas_Bleomycin-R_OHBP_Dase"/>
</dbReference>
<protein>
    <submittedName>
        <fullName evidence="2">VOC family protein</fullName>
    </submittedName>
</protein>
<dbReference type="PANTHER" id="PTHR35908">
    <property type="entry name" value="HYPOTHETICAL FUSION PROTEIN"/>
    <property type="match status" value="1"/>
</dbReference>
<dbReference type="EMBL" id="VDMA02000001">
    <property type="protein sequence ID" value="KAB8187704.1"/>
    <property type="molecule type" value="Genomic_DNA"/>
</dbReference>
<comment type="caution">
    <text evidence="2">The sequence shown here is derived from an EMBL/GenBank/DDBJ whole genome shotgun (WGS) entry which is preliminary data.</text>
</comment>
<reference evidence="2 3" key="1">
    <citation type="submission" date="2019-10" db="EMBL/GenBank/DDBJ databases">
        <title>Nonomuraea sp. nov., isolated from Phyllanthus amarus.</title>
        <authorList>
            <person name="Klykleung N."/>
            <person name="Tanasupawat S."/>
        </authorList>
    </citation>
    <scope>NUCLEOTIDE SEQUENCE [LARGE SCALE GENOMIC DNA]</scope>
    <source>
        <strain evidence="2 3">CR1-09</strain>
    </source>
</reference>
<accession>A0A5N6C4G8</accession>
<dbReference type="Gene3D" id="3.10.180.10">
    <property type="entry name" value="2,3-Dihydroxybiphenyl 1,2-Dioxygenase, domain 1"/>
    <property type="match status" value="2"/>
</dbReference>
<dbReference type="InterPro" id="IPR041581">
    <property type="entry name" value="Glyoxalase_6"/>
</dbReference>
<gene>
    <name evidence="2" type="ORF">FH610_000570</name>
</gene>
<evidence type="ECO:0000313" key="3">
    <source>
        <dbReference type="Proteomes" id="UP000313066"/>
    </source>
</evidence>
<name>A0A5N6C4G8_9ACTN</name>
<sequence>MAVRRVLAFVDRPRERFEDAAAFWTAVTGTRLSPRRGDDGEFATLLPESGDACVKLQAVDGEGGAHLDLEVDDVRAAVAGAEALGAAVAADHGDWAVLRSPEGRAFCLVAWEGAARRPPVFAGTRLDQVSLDIAPDAYEEETAFWAALTGWPPRRGSVPEFTALTMPGMPVRILLQRLGEGPGRSAHVDLACADPEAARALHERHGAKVVTRGRHWIVMRDPAGGIYCLTERDPETGALLS</sequence>
<feature type="domain" description="Glyoxalase-like" evidence="1">
    <location>
        <begin position="15"/>
        <end position="109"/>
    </location>
</feature>
<dbReference type="SUPFAM" id="SSF54593">
    <property type="entry name" value="Glyoxalase/Bleomycin resistance protein/Dihydroxybiphenyl dioxygenase"/>
    <property type="match status" value="2"/>
</dbReference>
<organism evidence="2 3">
    <name type="scientific">Microbispora catharanthi</name>
    <dbReference type="NCBI Taxonomy" id="1712871"/>
    <lineage>
        <taxon>Bacteria</taxon>
        <taxon>Bacillati</taxon>
        <taxon>Actinomycetota</taxon>
        <taxon>Actinomycetes</taxon>
        <taxon>Streptosporangiales</taxon>
        <taxon>Streptosporangiaceae</taxon>
        <taxon>Microbispora</taxon>
    </lineage>
</organism>
<evidence type="ECO:0000313" key="2">
    <source>
        <dbReference type="EMBL" id="KAB8187704.1"/>
    </source>
</evidence>
<evidence type="ECO:0000259" key="1">
    <source>
        <dbReference type="Pfam" id="PF18029"/>
    </source>
</evidence>
<dbReference type="RefSeq" id="WP_139572152.1">
    <property type="nucleotide sequence ID" value="NZ_VDMA02000001.1"/>
</dbReference>
<dbReference type="Pfam" id="PF18029">
    <property type="entry name" value="Glyoxalase_6"/>
    <property type="match status" value="2"/>
</dbReference>